<dbReference type="AlphaFoldDB" id="A0A2V3PQY5"/>
<dbReference type="EMBL" id="QICL01000006">
    <property type="protein sequence ID" value="PXV65901.1"/>
    <property type="molecule type" value="Genomic_DNA"/>
</dbReference>
<dbReference type="SUPFAM" id="SSF54928">
    <property type="entry name" value="RNA-binding domain, RBD"/>
    <property type="match status" value="1"/>
</dbReference>
<dbReference type="SMART" id="SM00360">
    <property type="entry name" value="RRM"/>
    <property type="match status" value="1"/>
</dbReference>
<dbReference type="PANTHER" id="PTHR15241:SF304">
    <property type="entry name" value="RRM DOMAIN-CONTAINING PROTEIN"/>
    <property type="match status" value="1"/>
</dbReference>
<feature type="domain" description="RRM" evidence="2">
    <location>
        <begin position="1"/>
        <end position="79"/>
    </location>
</feature>
<dbReference type="InterPro" id="IPR048289">
    <property type="entry name" value="RRM2_NsCP33-like"/>
</dbReference>
<dbReference type="PANTHER" id="PTHR15241">
    <property type="entry name" value="TRANSFORMER-2-RELATED"/>
    <property type="match status" value="1"/>
</dbReference>
<protein>
    <submittedName>
        <fullName evidence="3">RNA recognition motif-containing protein</fullName>
    </submittedName>
</protein>
<evidence type="ECO:0000256" key="1">
    <source>
        <dbReference type="ARBA" id="ARBA00022884"/>
    </source>
</evidence>
<evidence type="ECO:0000259" key="2">
    <source>
        <dbReference type="PROSITE" id="PS50102"/>
    </source>
</evidence>
<dbReference type="Proteomes" id="UP000247973">
    <property type="component" value="Unassembled WGS sequence"/>
</dbReference>
<dbReference type="InterPro" id="IPR000504">
    <property type="entry name" value="RRM_dom"/>
</dbReference>
<sequence length="81" mass="8911">MNIYVGNLSYEVKESDLQALMADFGPVVSAKLIIDRTSNRSKGFGFVEMENEADAKNAIQTLNGKDHLGRPMVVKEAIPKV</sequence>
<name>A0A2V3PQY5_9BACT</name>
<keyword evidence="4" id="KW-1185">Reference proteome</keyword>
<evidence type="ECO:0000313" key="3">
    <source>
        <dbReference type="EMBL" id="PXV65901.1"/>
    </source>
</evidence>
<proteinExistence type="predicted"/>
<dbReference type="OrthoDB" id="9798855at2"/>
<organism evidence="3 4">
    <name type="scientific">Dysgonomonas alginatilytica</name>
    <dbReference type="NCBI Taxonomy" id="1605892"/>
    <lineage>
        <taxon>Bacteria</taxon>
        <taxon>Pseudomonadati</taxon>
        <taxon>Bacteroidota</taxon>
        <taxon>Bacteroidia</taxon>
        <taxon>Bacteroidales</taxon>
        <taxon>Dysgonomonadaceae</taxon>
        <taxon>Dysgonomonas</taxon>
    </lineage>
</organism>
<dbReference type="PROSITE" id="PS50102">
    <property type="entry name" value="RRM"/>
    <property type="match status" value="1"/>
</dbReference>
<evidence type="ECO:0000313" key="4">
    <source>
        <dbReference type="Proteomes" id="UP000247973"/>
    </source>
</evidence>
<keyword evidence="1" id="KW-0694">RNA-binding</keyword>
<dbReference type="InterPro" id="IPR035979">
    <property type="entry name" value="RBD_domain_sf"/>
</dbReference>
<dbReference type="GO" id="GO:0003723">
    <property type="term" value="F:RNA binding"/>
    <property type="evidence" value="ECO:0007669"/>
    <property type="project" value="UniProtKB-KW"/>
</dbReference>
<dbReference type="Pfam" id="PF00076">
    <property type="entry name" value="RRM_1"/>
    <property type="match status" value="1"/>
</dbReference>
<dbReference type="CDD" id="cd21608">
    <property type="entry name" value="RRM2_NsCP33_like"/>
    <property type="match status" value="1"/>
</dbReference>
<comment type="caution">
    <text evidence="3">The sequence shown here is derived from an EMBL/GenBank/DDBJ whole genome shotgun (WGS) entry which is preliminary data.</text>
</comment>
<accession>A0A2V3PQY5</accession>
<reference evidence="3 4" key="1">
    <citation type="submission" date="2018-03" db="EMBL/GenBank/DDBJ databases">
        <title>Genomic Encyclopedia of Archaeal and Bacterial Type Strains, Phase II (KMG-II): from individual species to whole genera.</title>
        <authorList>
            <person name="Goeker M."/>
        </authorList>
    </citation>
    <scope>NUCLEOTIDE SEQUENCE [LARGE SCALE GENOMIC DNA]</scope>
    <source>
        <strain evidence="3 4">DSM 100214</strain>
    </source>
</reference>
<dbReference type="InterPro" id="IPR012677">
    <property type="entry name" value="Nucleotide-bd_a/b_plait_sf"/>
</dbReference>
<dbReference type="RefSeq" id="WP_110310090.1">
    <property type="nucleotide sequence ID" value="NZ_QICL01000006.1"/>
</dbReference>
<gene>
    <name evidence="3" type="ORF">CLV62_10674</name>
</gene>
<dbReference type="Gene3D" id="3.30.70.330">
    <property type="match status" value="1"/>
</dbReference>